<proteinExistence type="predicted"/>
<dbReference type="Proteomes" id="UP001626550">
    <property type="component" value="Unassembled WGS sequence"/>
</dbReference>
<comment type="caution">
    <text evidence="1">The sequence shown here is derived from an EMBL/GenBank/DDBJ whole genome shotgun (WGS) entry which is preliminary data.</text>
</comment>
<sequence>MRVIIINLDCSAEWKAKQVEQEMTLSLGQASKVHMTRLHPSLVGGRQHCFILTAPPLLEGDCTPVPLGNSKSRSLVSHAENLSTHIIALHSEVHCIQLIKSSVPTHQ</sequence>
<protein>
    <submittedName>
        <fullName evidence="1">Uncharacterized protein</fullName>
    </submittedName>
</protein>
<evidence type="ECO:0000313" key="2">
    <source>
        <dbReference type="Proteomes" id="UP001626550"/>
    </source>
</evidence>
<reference evidence="1 2" key="1">
    <citation type="submission" date="2024-11" db="EMBL/GenBank/DDBJ databases">
        <title>Adaptive evolution of stress response genes in parasites aligns with host niche diversity.</title>
        <authorList>
            <person name="Hahn C."/>
            <person name="Resl P."/>
        </authorList>
    </citation>
    <scope>NUCLEOTIDE SEQUENCE [LARGE SCALE GENOMIC DNA]</scope>
    <source>
        <strain evidence="1">EGGRZ-B1_66</strain>
        <tissue evidence="1">Body</tissue>
    </source>
</reference>
<accession>A0ABD2PJV0</accession>
<keyword evidence="2" id="KW-1185">Reference proteome</keyword>
<organism evidence="1 2">
    <name type="scientific">Cichlidogyrus casuarinus</name>
    <dbReference type="NCBI Taxonomy" id="1844966"/>
    <lineage>
        <taxon>Eukaryota</taxon>
        <taxon>Metazoa</taxon>
        <taxon>Spiralia</taxon>
        <taxon>Lophotrochozoa</taxon>
        <taxon>Platyhelminthes</taxon>
        <taxon>Monogenea</taxon>
        <taxon>Monopisthocotylea</taxon>
        <taxon>Dactylogyridea</taxon>
        <taxon>Ancyrocephalidae</taxon>
        <taxon>Cichlidogyrus</taxon>
    </lineage>
</organism>
<gene>
    <name evidence="1" type="ORF">Ciccas_013949</name>
</gene>
<evidence type="ECO:0000313" key="1">
    <source>
        <dbReference type="EMBL" id="KAL3307534.1"/>
    </source>
</evidence>
<dbReference type="EMBL" id="JBJKFK010007112">
    <property type="protein sequence ID" value="KAL3307534.1"/>
    <property type="molecule type" value="Genomic_DNA"/>
</dbReference>
<name>A0ABD2PJV0_9PLAT</name>
<dbReference type="AlphaFoldDB" id="A0ABD2PJV0"/>